<evidence type="ECO:0000313" key="2">
    <source>
        <dbReference type="Proteomes" id="UP000095237"/>
    </source>
</evidence>
<gene>
    <name evidence="1" type="ORF">ATZ36_03840</name>
</gene>
<evidence type="ECO:0008006" key="3">
    <source>
        <dbReference type="Google" id="ProtNLM"/>
    </source>
</evidence>
<reference evidence="1 2" key="1">
    <citation type="submission" date="2015-11" db="EMBL/GenBank/DDBJ databases">
        <title>Evidence for parallel genomic evolution in an endosymbiosis of termite gut flagellates.</title>
        <authorList>
            <person name="Zheng H."/>
        </authorList>
    </citation>
    <scope>NUCLEOTIDE SEQUENCE [LARGE SCALE GENOMIC DNA]</scope>
    <source>
        <strain evidence="1 2">CET450</strain>
    </source>
</reference>
<keyword evidence="2" id="KW-1185">Reference proteome</keyword>
<accession>A0A1E5IK61</accession>
<dbReference type="SUPFAM" id="SSF52141">
    <property type="entry name" value="Uracil-DNA glycosylase-like"/>
    <property type="match status" value="1"/>
</dbReference>
<name>A0A1E5IK61_ENDTX</name>
<comment type="caution">
    <text evidence="1">The sequence shown here is derived from an EMBL/GenBank/DDBJ whole genome shotgun (WGS) entry which is preliminary data.</text>
</comment>
<evidence type="ECO:0000313" key="1">
    <source>
        <dbReference type="EMBL" id="OEG70887.1"/>
    </source>
</evidence>
<feature type="non-terminal residue" evidence="1">
    <location>
        <position position="204"/>
    </location>
</feature>
<dbReference type="EMBL" id="LNVX01000286">
    <property type="protein sequence ID" value="OEG70887.1"/>
    <property type="molecule type" value="Genomic_DNA"/>
</dbReference>
<dbReference type="Proteomes" id="UP000095237">
    <property type="component" value="Unassembled WGS sequence"/>
</dbReference>
<sequence>MSEIHPFKPFVPQGATILIIGTFPPLAQYRNFKFYYPNNRGSRFWIIMEYVFNHKFQYWKDDAAAEERKALFVREHIAITDMIEKCIRTNGDSSDKNLSEIKFRNVHKLLKDRPAIQKVILTSRTDGDSGQIHKKHLGKAINNSALELLNEHLMKNGIIIRNLHKEDNGLIKGEFGLNNKIIRIFVPYTPSARWYNSHKGKVNV</sequence>
<dbReference type="AlphaFoldDB" id="A0A1E5IK61"/>
<organism evidence="1 2">
    <name type="scientific">Endomicrobium trichonymphae</name>
    <dbReference type="NCBI Taxonomy" id="1408204"/>
    <lineage>
        <taxon>Bacteria</taxon>
        <taxon>Pseudomonadati</taxon>
        <taxon>Elusimicrobiota</taxon>
        <taxon>Endomicrobiia</taxon>
        <taxon>Endomicrobiales</taxon>
        <taxon>Endomicrobiaceae</taxon>
        <taxon>Candidatus Endomicrobiellum</taxon>
    </lineage>
</organism>
<proteinExistence type="predicted"/>
<dbReference type="Gene3D" id="3.40.470.10">
    <property type="entry name" value="Uracil-DNA glycosylase-like domain"/>
    <property type="match status" value="1"/>
</dbReference>
<dbReference type="InterPro" id="IPR036895">
    <property type="entry name" value="Uracil-DNA_glycosylase-like_sf"/>
</dbReference>
<protein>
    <recommendedName>
        <fullName evidence="3">DNA glycosylase</fullName>
    </recommendedName>
</protein>